<comment type="caution">
    <text evidence="1">The sequence shown here is derived from an EMBL/GenBank/DDBJ whole genome shotgun (WGS) entry which is preliminary data.</text>
</comment>
<dbReference type="AlphaFoldDB" id="A0A5J4RXV2"/>
<dbReference type="Gene3D" id="3.20.20.80">
    <property type="entry name" value="Glycosidases"/>
    <property type="match status" value="1"/>
</dbReference>
<proteinExistence type="predicted"/>
<evidence type="ECO:0000313" key="1">
    <source>
        <dbReference type="EMBL" id="KAA6337940.1"/>
    </source>
</evidence>
<accession>A0A5J4RXV2</accession>
<gene>
    <name evidence="1" type="ORF">EZS27_014010</name>
</gene>
<sequence>MKQYKIAYLLIALTAMFASCTEDGGPSIDDHFLNYEIPDVPVTQDCVVGAYFVDPGSNGLSDAIWGRLTSLEFDPANGLYSPAMLPVTGNWKHGNFPNSSASNPTPLQAMVELFQQEIDWAVEAGIDFFILPMVGEDANRLYPLNINANSIKFYNVFTGRVGSDGKPSDETAGTRVDLKGIKYAIMINAGNFTGSLNQTTPIENAAPTTIEGVSTSRIMRYYEFVRRVSDYFEDENYFTVDGKPMMVIGGTPHNMYALDTRALYDGMRNHIKDKSTWGKDIYIVAQQDPWNPSARFQYTFGEGHVDAVTIKNEGGMYNNGDSQRYRLYPQMIDQNWKYNRDFLLATWGEDFIPSVSPAYIRWVQSGGNYNFPIMEHDPQTFITYCNVAKRNLGKNNIVIIDSFNHWTFDTAIEPTDPTYGKGYGTEYLDIVRKQFKVK</sequence>
<reference evidence="1" key="1">
    <citation type="submission" date="2019-03" db="EMBL/GenBank/DDBJ databases">
        <title>Single cell metagenomics reveals metabolic interactions within the superorganism composed of flagellate Streblomastix strix and complex community of Bacteroidetes bacteria on its surface.</title>
        <authorList>
            <person name="Treitli S.C."/>
            <person name="Kolisko M."/>
            <person name="Husnik F."/>
            <person name="Keeling P."/>
            <person name="Hampl V."/>
        </authorList>
    </citation>
    <scope>NUCLEOTIDE SEQUENCE</scope>
    <source>
        <strain evidence="1">STM</strain>
    </source>
</reference>
<name>A0A5J4RXV2_9ZZZZ</name>
<organism evidence="1">
    <name type="scientific">termite gut metagenome</name>
    <dbReference type="NCBI Taxonomy" id="433724"/>
    <lineage>
        <taxon>unclassified sequences</taxon>
        <taxon>metagenomes</taxon>
        <taxon>organismal metagenomes</taxon>
    </lineage>
</organism>
<dbReference type="PROSITE" id="PS51257">
    <property type="entry name" value="PROKAR_LIPOPROTEIN"/>
    <property type="match status" value="1"/>
</dbReference>
<protein>
    <submittedName>
        <fullName evidence="1">Uncharacterized protein</fullName>
    </submittedName>
</protein>
<dbReference type="EMBL" id="SNRY01000657">
    <property type="protein sequence ID" value="KAA6337940.1"/>
    <property type="molecule type" value="Genomic_DNA"/>
</dbReference>